<keyword evidence="7" id="KW-0539">Nucleus</keyword>
<feature type="domain" description="Importin N-terminal" evidence="9">
    <location>
        <begin position="24"/>
        <end position="91"/>
    </location>
</feature>
<dbReference type="InterPro" id="IPR040122">
    <property type="entry name" value="Importin_beta"/>
</dbReference>
<sequence length="1085" mass="119954">MDQQALINVLEHVIKPDTQAIAEATKALRNDYLSKPECLPALVNILRTHENSQIRQLAAVEARQIVPKYWIPCPANDKVQIREALLQATIHEPVSVVKSNVARVVSAIAKLDLPDGEWTDLIGFLFQAAGSEHASDREVGTYVLYTVLESLEEDIVGQWEALFGLFSRTIKDPESLQVRLNTLLSLGKLGEFLSVELPDAVKAYQHALPAMVEVLKDIVSQDDEKKANQAFEVFQTLLIVESALINAHFKDLLIFFMDLASNKQIDDGYRTKAISFLMSCLRYKKLKVQGLKFGPDLTLRALEIATEFKEEEEEEEMSPSRNSLAILDYLSASLPPSQVIVPLLNALPQYINHQDPAYRRAAILALGYTVEGAPDFVSSQMSYIFPLVLRLLGDPVADVRKATLGTIARLADDLPEEIGAEHAQLIPLLVQIIDTADNVETMSRACDAIEAALVGVSQSDITTYLPELMPRLSKMFAQDDFKLKSSAIASIGSAASSGGEAFLPYFQDTMQAISPFVSAKDSEEQLDLRGIIIESLCSIANAVGGKAFSQFVEPLMESAKEGLHLNHPRLKETSFSFFSAMARVYEEDFQPFLETVVPALFESLEQEESDMIGDDTFDDLVVNSVGAEGTEKVAIDGTIDLDLDDDDEGDEDDLWEELDTVNALALEKEVAADTLGEILSNCKRGFIPYLTKTVEILAMKTQHPYEGVRANAVATLWRAFATFWQINEDQMEKWVPGLPLAVQPPQDVIHLRDIVVKCTLELWKEECERVVVSEICNNIAATLKYCGPVIIQEQEALVEISSQVVLLLAKKHVCQQDIDEDEADYQEIQEDSSELDWQLIEGAMDLCVGLSAALGPQFVNAWAPFGQPILGFASSSEPRERATAVGIIADCIKHMGNTIDQYTPQLFKLFLHKLTDEDARTKSHAAYAMGMLVLKTDKKEEIVAAYPEILEKLEPLLQVGTAAKSVGNAAGCIARMILAAPDNVNLEQTLPGLFSVLPLTADFEENEPIYEMIIKLYQANNQTIFQLTNQLLPAFNTVLGAPAPGEDEQITPEVRSQLIELIKFIHGKDQNLVGNFPNLVQALQS</sequence>
<comment type="subcellular location">
    <subcellularLocation>
        <location evidence="2">Cytoplasm</location>
    </subcellularLocation>
    <subcellularLocation>
        <location evidence="1">Nucleus</location>
    </subcellularLocation>
</comment>
<evidence type="ECO:0000259" key="9">
    <source>
        <dbReference type="PROSITE" id="PS50166"/>
    </source>
</evidence>
<dbReference type="InterPro" id="IPR016024">
    <property type="entry name" value="ARM-type_fold"/>
</dbReference>
<dbReference type="Pfam" id="PF25574">
    <property type="entry name" value="TPR_IMB1"/>
    <property type="match status" value="1"/>
</dbReference>
<dbReference type="AlphaFoldDB" id="A0A3N4I575"/>
<dbReference type="GO" id="GO:0005737">
    <property type="term" value="C:cytoplasm"/>
    <property type="evidence" value="ECO:0007669"/>
    <property type="project" value="UniProtKB-SubCell"/>
</dbReference>
<reference evidence="10 11" key="1">
    <citation type="journal article" date="2018" name="Nat. Ecol. Evol.">
        <title>Pezizomycetes genomes reveal the molecular basis of ectomycorrhizal truffle lifestyle.</title>
        <authorList>
            <person name="Murat C."/>
            <person name="Payen T."/>
            <person name="Noel B."/>
            <person name="Kuo A."/>
            <person name="Morin E."/>
            <person name="Chen J."/>
            <person name="Kohler A."/>
            <person name="Krizsan K."/>
            <person name="Balestrini R."/>
            <person name="Da Silva C."/>
            <person name="Montanini B."/>
            <person name="Hainaut M."/>
            <person name="Levati E."/>
            <person name="Barry K.W."/>
            <person name="Belfiori B."/>
            <person name="Cichocki N."/>
            <person name="Clum A."/>
            <person name="Dockter R.B."/>
            <person name="Fauchery L."/>
            <person name="Guy J."/>
            <person name="Iotti M."/>
            <person name="Le Tacon F."/>
            <person name="Lindquist E.A."/>
            <person name="Lipzen A."/>
            <person name="Malagnac F."/>
            <person name="Mello A."/>
            <person name="Molinier V."/>
            <person name="Miyauchi S."/>
            <person name="Poulain J."/>
            <person name="Riccioni C."/>
            <person name="Rubini A."/>
            <person name="Sitrit Y."/>
            <person name="Splivallo R."/>
            <person name="Traeger S."/>
            <person name="Wang M."/>
            <person name="Zifcakova L."/>
            <person name="Wipf D."/>
            <person name="Zambonelli A."/>
            <person name="Paolocci F."/>
            <person name="Nowrousian M."/>
            <person name="Ottonello S."/>
            <person name="Baldrian P."/>
            <person name="Spatafora J.W."/>
            <person name="Henrissat B."/>
            <person name="Nagy L.G."/>
            <person name="Aury J.M."/>
            <person name="Wincker P."/>
            <person name="Grigoriev I.V."/>
            <person name="Bonfante P."/>
            <person name="Martin F.M."/>
        </authorList>
    </citation>
    <scope>NUCLEOTIDE SEQUENCE [LARGE SCALE GENOMIC DNA]</scope>
    <source>
        <strain evidence="10 11">RN42</strain>
    </source>
</reference>
<dbReference type="STRING" id="1160509.A0A3N4I575"/>
<evidence type="ECO:0000256" key="1">
    <source>
        <dbReference type="ARBA" id="ARBA00004123"/>
    </source>
</evidence>
<keyword evidence="5" id="KW-0677">Repeat</keyword>
<name>A0A3N4I575_ASCIM</name>
<dbReference type="PROSITE" id="PS50166">
    <property type="entry name" value="IMPORTIN_B_NT"/>
    <property type="match status" value="1"/>
</dbReference>
<dbReference type="InterPro" id="IPR058584">
    <property type="entry name" value="IMB1_TNPO1-like_TPR"/>
</dbReference>
<dbReference type="EMBL" id="ML119681">
    <property type="protein sequence ID" value="RPA81255.1"/>
    <property type="molecule type" value="Genomic_DNA"/>
</dbReference>
<evidence type="ECO:0000256" key="2">
    <source>
        <dbReference type="ARBA" id="ARBA00004496"/>
    </source>
</evidence>
<feature type="repeat" description="HEAT" evidence="8">
    <location>
        <begin position="384"/>
        <end position="422"/>
    </location>
</feature>
<accession>A0A3N4I575</accession>
<dbReference type="PANTHER" id="PTHR10527">
    <property type="entry name" value="IMPORTIN BETA"/>
    <property type="match status" value="1"/>
</dbReference>
<dbReference type="Pfam" id="PF03810">
    <property type="entry name" value="IBN_N"/>
    <property type="match status" value="1"/>
</dbReference>
<dbReference type="InterPro" id="IPR021133">
    <property type="entry name" value="HEAT_type_2"/>
</dbReference>
<dbReference type="SUPFAM" id="SSF48371">
    <property type="entry name" value="ARM repeat"/>
    <property type="match status" value="2"/>
</dbReference>
<dbReference type="Proteomes" id="UP000275078">
    <property type="component" value="Unassembled WGS sequence"/>
</dbReference>
<evidence type="ECO:0000313" key="10">
    <source>
        <dbReference type="EMBL" id="RPA81255.1"/>
    </source>
</evidence>
<dbReference type="Pfam" id="PF25780">
    <property type="entry name" value="TPR_IPO5"/>
    <property type="match status" value="2"/>
</dbReference>
<dbReference type="PROSITE" id="PS50077">
    <property type="entry name" value="HEAT_REPEAT"/>
    <property type="match status" value="1"/>
</dbReference>
<dbReference type="InterPro" id="IPR057672">
    <property type="entry name" value="TPR_IPO4/5"/>
</dbReference>
<evidence type="ECO:0000256" key="8">
    <source>
        <dbReference type="PROSITE-ProRule" id="PRU00103"/>
    </source>
</evidence>
<keyword evidence="6" id="KW-0653">Protein transport</keyword>
<dbReference type="GO" id="GO:0005634">
    <property type="term" value="C:nucleus"/>
    <property type="evidence" value="ECO:0007669"/>
    <property type="project" value="UniProtKB-ARBA"/>
</dbReference>
<dbReference type="InterPro" id="IPR001494">
    <property type="entry name" value="Importin-beta_N"/>
</dbReference>
<dbReference type="OrthoDB" id="7862313at2759"/>
<evidence type="ECO:0000313" key="11">
    <source>
        <dbReference type="Proteomes" id="UP000275078"/>
    </source>
</evidence>
<evidence type="ECO:0000256" key="4">
    <source>
        <dbReference type="ARBA" id="ARBA00022490"/>
    </source>
</evidence>
<evidence type="ECO:0000256" key="3">
    <source>
        <dbReference type="ARBA" id="ARBA00022448"/>
    </source>
</evidence>
<keyword evidence="3" id="KW-0813">Transport</keyword>
<gene>
    <name evidence="10" type="ORF">BJ508DRAFT_362058</name>
</gene>
<dbReference type="SMART" id="SM00913">
    <property type="entry name" value="IBN_N"/>
    <property type="match status" value="1"/>
</dbReference>
<organism evidence="10 11">
    <name type="scientific">Ascobolus immersus RN42</name>
    <dbReference type="NCBI Taxonomy" id="1160509"/>
    <lineage>
        <taxon>Eukaryota</taxon>
        <taxon>Fungi</taxon>
        <taxon>Dikarya</taxon>
        <taxon>Ascomycota</taxon>
        <taxon>Pezizomycotina</taxon>
        <taxon>Pezizomycetes</taxon>
        <taxon>Pezizales</taxon>
        <taxon>Ascobolaceae</taxon>
        <taxon>Ascobolus</taxon>
    </lineage>
</organism>
<keyword evidence="11" id="KW-1185">Reference proteome</keyword>
<proteinExistence type="predicted"/>
<dbReference type="GO" id="GO:0031267">
    <property type="term" value="F:small GTPase binding"/>
    <property type="evidence" value="ECO:0007669"/>
    <property type="project" value="InterPro"/>
</dbReference>
<dbReference type="Gene3D" id="1.25.10.10">
    <property type="entry name" value="Leucine-rich Repeat Variant"/>
    <property type="match status" value="1"/>
</dbReference>
<protein>
    <submittedName>
        <fullName evidence="10">Karyopherin Kap123</fullName>
    </submittedName>
</protein>
<evidence type="ECO:0000256" key="7">
    <source>
        <dbReference type="ARBA" id="ARBA00023242"/>
    </source>
</evidence>
<keyword evidence="4" id="KW-0963">Cytoplasm</keyword>
<dbReference type="GO" id="GO:0006606">
    <property type="term" value="P:protein import into nucleus"/>
    <property type="evidence" value="ECO:0007669"/>
    <property type="project" value="InterPro"/>
</dbReference>
<evidence type="ECO:0000256" key="6">
    <source>
        <dbReference type="ARBA" id="ARBA00022927"/>
    </source>
</evidence>
<evidence type="ECO:0000256" key="5">
    <source>
        <dbReference type="ARBA" id="ARBA00022737"/>
    </source>
</evidence>
<dbReference type="InterPro" id="IPR011989">
    <property type="entry name" value="ARM-like"/>
</dbReference>